<evidence type="ECO:0000256" key="1">
    <source>
        <dbReference type="ARBA" id="ARBA00002455"/>
    </source>
</evidence>
<dbReference type="GO" id="GO:0042314">
    <property type="term" value="F:bacteriochlorophyll binding"/>
    <property type="evidence" value="ECO:0007669"/>
    <property type="project" value="UniProtKB-KW"/>
</dbReference>
<name>A0A7W6WLE1_9PROT</name>
<dbReference type="Proteomes" id="UP000555728">
    <property type="component" value="Unassembled WGS sequence"/>
</dbReference>
<keyword evidence="3" id="KW-1003">Cell membrane</keyword>
<keyword evidence="5" id="KW-0042">Antenna complex</keyword>
<keyword evidence="12 14" id="KW-0472">Membrane</keyword>
<comment type="subcellular location">
    <subcellularLocation>
        <location evidence="2">Cell inner membrane</location>
        <topology evidence="2">Single-pass type II membrane protein</topology>
    </subcellularLocation>
</comment>
<reference evidence="16 17" key="1">
    <citation type="submission" date="2020-08" db="EMBL/GenBank/DDBJ databases">
        <title>Genome sequencing of Purple Non-Sulfur Bacteria from various extreme environments.</title>
        <authorList>
            <person name="Mayer M."/>
        </authorList>
    </citation>
    <scope>NUCLEOTIDE SEQUENCE [LARGE SCALE GENOMIC DNA]</scope>
    <source>
        <strain evidence="16 17">JA135</strain>
    </source>
</reference>
<evidence type="ECO:0000313" key="16">
    <source>
        <dbReference type="EMBL" id="MBB4286322.1"/>
    </source>
</evidence>
<evidence type="ECO:0000256" key="12">
    <source>
        <dbReference type="ARBA" id="ARBA00023136"/>
    </source>
</evidence>
<keyword evidence="11" id="KW-0157">Chromophore</keyword>
<evidence type="ECO:0000256" key="14">
    <source>
        <dbReference type="SAM" id="Phobius"/>
    </source>
</evidence>
<dbReference type="InterPro" id="IPR035889">
    <property type="entry name" value="Light-harvesting_complex"/>
</dbReference>
<protein>
    <recommendedName>
        <fullName evidence="15">Antenna complex alpha/beta subunit domain-containing protein</fullName>
    </recommendedName>
</protein>
<sequence length="53" mass="6149">MIPNFFNEDWRFWQIVSPKEGLVGFFIALFVLAILVHLAILFGSDRYATAWMG</sequence>
<proteinExistence type="predicted"/>
<evidence type="ECO:0000256" key="2">
    <source>
        <dbReference type="ARBA" id="ARBA00004249"/>
    </source>
</evidence>
<keyword evidence="6 14" id="KW-0812">Transmembrane</keyword>
<keyword evidence="10 14" id="KW-1133">Transmembrane helix</keyword>
<evidence type="ECO:0000313" key="17">
    <source>
        <dbReference type="Proteomes" id="UP000555728"/>
    </source>
</evidence>
<comment type="caution">
    <text evidence="16">The sequence shown here is derived from an EMBL/GenBank/DDBJ whole genome shotgun (WGS) entry which is preliminary data.</text>
</comment>
<evidence type="ECO:0000256" key="6">
    <source>
        <dbReference type="ARBA" id="ARBA00022692"/>
    </source>
</evidence>
<dbReference type="GO" id="GO:0019684">
    <property type="term" value="P:photosynthesis, light reaction"/>
    <property type="evidence" value="ECO:0007669"/>
    <property type="project" value="InterPro"/>
</dbReference>
<feature type="transmembrane region" description="Helical" evidence="14">
    <location>
        <begin position="21"/>
        <end position="43"/>
    </location>
</feature>
<evidence type="ECO:0000256" key="7">
    <source>
        <dbReference type="ARBA" id="ARBA00022723"/>
    </source>
</evidence>
<evidence type="ECO:0000256" key="4">
    <source>
        <dbReference type="ARBA" id="ARBA00022494"/>
    </source>
</evidence>
<evidence type="ECO:0000256" key="8">
    <source>
        <dbReference type="ARBA" id="ARBA00022842"/>
    </source>
</evidence>
<gene>
    <name evidence="16" type="ORF">GGD88_002051</name>
</gene>
<dbReference type="EMBL" id="JACIGI010000015">
    <property type="protein sequence ID" value="MBB4286322.1"/>
    <property type="molecule type" value="Genomic_DNA"/>
</dbReference>
<organism evidence="16 17">
    <name type="scientific">Roseospira goensis</name>
    <dbReference type="NCBI Taxonomy" id="391922"/>
    <lineage>
        <taxon>Bacteria</taxon>
        <taxon>Pseudomonadati</taxon>
        <taxon>Pseudomonadota</taxon>
        <taxon>Alphaproteobacteria</taxon>
        <taxon>Rhodospirillales</taxon>
        <taxon>Rhodospirillaceae</taxon>
        <taxon>Roseospira</taxon>
    </lineage>
</organism>
<evidence type="ECO:0000256" key="3">
    <source>
        <dbReference type="ARBA" id="ARBA00022475"/>
    </source>
</evidence>
<comment type="function">
    <text evidence="1">Antenna complexes are light-harvesting systems, which transfer the excitation energy to the reaction centers.</text>
</comment>
<keyword evidence="4" id="KW-0148">Chlorophyll</keyword>
<evidence type="ECO:0000256" key="11">
    <source>
        <dbReference type="ARBA" id="ARBA00022991"/>
    </source>
</evidence>
<evidence type="ECO:0000259" key="15">
    <source>
        <dbReference type="Pfam" id="PF00556"/>
    </source>
</evidence>
<dbReference type="GO" id="GO:0005886">
    <property type="term" value="C:plasma membrane"/>
    <property type="evidence" value="ECO:0007669"/>
    <property type="project" value="UniProtKB-SubCell"/>
</dbReference>
<keyword evidence="9" id="KW-0076">Bacteriochlorophyll</keyword>
<keyword evidence="13" id="KW-0437">Light-harvesting polypeptide</keyword>
<dbReference type="AlphaFoldDB" id="A0A7W6WLE1"/>
<evidence type="ECO:0000256" key="9">
    <source>
        <dbReference type="ARBA" id="ARBA00022956"/>
    </source>
</evidence>
<keyword evidence="8" id="KW-0460">Magnesium</keyword>
<keyword evidence="17" id="KW-1185">Reference proteome</keyword>
<evidence type="ECO:0000256" key="5">
    <source>
        <dbReference type="ARBA" id="ARBA00022549"/>
    </source>
</evidence>
<evidence type="ECO:0000256" key="10">
    <source>
        <dbReference type="ARBA" id="ARBA00022989"/>
    </source>
</evidence>
<keyword evidence="7" id="KW-0479">Metal-binding</keyword>
<dbReference type="InterPro" id="IPR018332">
    <property type="entry name" value="Antenna_alpha"/>
</dbReference>
<dbReference type="NCBIfam" id="NF040861">
    <property type="entry name" value="pufA_517_ASD"/>
    <property type="match status" value="1"/>
</dbReference>
<dbReference type="SUPFAM" id="SSF56918">
    <property type="entry name" value="Light-harvesting complex subunits"/>
    <property type="match status" value="1"/>
</dbReference>
<dbReference type="GO" id="GO:0046872">
    <property type="term" value="F:metal ion binding"/>
    <property type="evidence" value="ECO:0007669"/>
    <property type="project" value="UniProtKB-KW"/>
</dbReference>
<feature type="domain" description="Antenna complex alpha/beta subunit" evidence="15">
    <location>
        <begin position="9"/>
        <end position="42"/>
    </location>
</feature>
<evidence type="ECO:0000256" key="13">
    <source>
        <dbReference type="ARBA" id="ARBA00023243"/>
    </source>
</evidence>
<dbReference type="Pfam" id="PF00556">
    <property type="entry name" value="LHC"/>
    <property type="match status" value="1"/>
</dbReference>
<accession>A0A7W6WLE1</accession>
<dbReference type="Gene3D" id="4.10.220.20">
    <property type="entry name" value="Light-harvesting complex"/>
    <property type="match status" value="1"/>
</dbReference>
<dbReference type="InterPro" id="IPR000066">
    <property type="entry name" value="Antenna_a/b"/>
</dbReference>
<dbReference type="RefSeq" id="WP_184435072.1">
    <property type="nucleotide sequence ID" value="NZ_JACIGI010000015.1"/>
</dbReference>
<dbReference type="GO" id="GO:0030077">
    <property type="term" value="C:plasma membrane light-harvesting complex"/>
    <property type="evidence" value="ECO:0007669"/>
    <property type="project" value="InterPro"/>
</dbReference>